<dbReference type="GO" id="GO:0005737">
    <property type="term" value="C:cytoplasm"/>
    <property type="evidence" value="ECO:0007669"/>
    <property type="project" value="TreeGrafter"/>
</dbReference>
<dbReference type="PANTHER" id="PTHR48079:SF6">
    <property type="entry name" value="NAD(P)-BINDING DOMAIN-CONTAINING PROTEIN-RELATED"/>
    <property type="match status" value="1"/>
</dbReference>
<reference evidence="2" key="1">
    <citation type="submission" date="2020-09" db="EMBL/GenBank/DDBJ databases">
        <authorList>
            <person name="Yoon J.-W."/>
        </authorList>
    </citation>
    <scope>NUCLEOTIDE SEQUENCE</scope>
    <source>
        <strain evidence="2">KMU-158</strain>
    </source>
</reference>
<name>A0A927C0G4_9GAMM</name>
<dbReference type="InterPro" id="IPR016040">
    <property type="entry name" value="NAD(P)-bd_dom"/>
</dbReference>
<comment type="caution">
    <text evidence="2">The sequence shown here is derived from an EMBL/GenBank/DDBJ whole genome shotgun (WGS) entry which is preliminary data.</text>
</comment>
<dbReference type="AlphaFoldDB" id="A0A927C0G4"/>
<dbReference type="InterPro" id="IPR051783">
    <property type="entry name" value="NAD(P)-dependent_oxidoreduct"/>
</dbReference>
<accession>A0A927C0G4</accession>
<feature type="domain" description="NAD(P)-binding" evidence="1">
    <location>
        <begin position="12"/>
        <end position="166"/>
    </location>
</feature>
<evidence type="ECO:0000313" key="2">
    <source>
        <dbReference type="EMBL" id="MBD2857526.1"/>
    </source>
</evidence>
<dbReference type="EMBL" id="JACXLD010000001">
    <property type="protein sequence ID" value="MBD2857526.1"/>
    <property type="molecule type" value="Genomic_DNA"/>
</dbReference>
<dbReference type="Pfam" id="PF13460">
    <property type="entry name" value="NAD_binding_10"/>
    <property type="match status" value="1"/>
</dbReference>
<organism evidence="2 3">
    <name type="scientific">Spongiibacter pelagi</name>
    <dbReference type="NCBI Taxonomy" id="2760804"/>
    <lineage>
        <taxon>Bacteria</taxon>
        <taxon>Pseudomonadati</taxon>
        <taxon>Pseudomonadota</taxon>
        <taxon>Gammaproteobacteria</taxon>
        <taxon>Cellvibrionales</taxon>
        <taxon>Spongiibacteraceae</taxon>
        <taxon>Spongiibacter</taxon>
    </lineage>
</organism>
<evidence type="ECO:0000259" key="1">
    <source>
        <dbReference type="Pfam" id="PF13460"/>
    </source>
</evidence>
<dbReference type="GO" id="GO:0004029">
    <property type="term" value="F:aldehyde dehydrogenase (NAD+) activity"/>
    <property type="evidence" value="ECO:0007669"/>
    <property type="project" value="TreeGrafter"/>
</dbReference>
<keyword evidence="3" id="KW-1185">Reference proteome</keyword>
<proteinExistence type="predicted"/>
<dbReference type="RefSeq" id="WP_190761763.1">
    <property type="nucleotide sequence ID" value="NZ_JACXLD010000001.1"/>
</dbReference>
<dbReference type="CDD" id="cd05266">
    <property type="entry name" value="SDR_a4"/>
    <property type="match status" value="1"/>
</dbReference>
<sequence>MKAEQNRILIIACGDIGGGVAEHFLAQGWAVSAMRRNISQLPDGVEGIAADLTDAQSMAQCPPLAADYVLFTLTPARGDGGYEAVFQQGLERVLAKLSRAPKRIFFVSSTGVYDQVDHEWIDESSATEPSRASGQSILKAEQRIAEAAQEQGCNYSLIRFGGIYGPGREHMLNKIRTGECAPQEPLHYTNRIHRDDCVGFLSYLIEQDAQGAVLENCYIGVDTEPASIQEVQSWVAEFIGVPYRCNGEAVQRTGSKRCRNQRLLASGYRLLYPNYRAGFTQILAAPAQEKPEITG</sequence>
<dbReference type="Proteomes" id="UP000610558">
    <property type="component" value="Unassembled WGS sequence"/>
</dbReference>
<dbReference type="Gene3D" id="3.40.50.720">
    <property type="entry name" value="NAD(P)-binding Rossmann-like Domain"/>
    <property type="match status" value="1"/>
</dbReference>
<dbReference type="InterPro" id="IPR036291">
    <property type="entry name" value="NAD(P)-bd_dom_sf"/>
</dbReference>
<dbReference type="SUPFAM" id="SSF51735">
    <property type="entry name" value="NAD(P)-binding Rossmann-fold domains"/>
    <property type="match status" value="1"/>
</dbReference>
<evidence type="ECO:0000313" key="3">
    <source>
        <dbReference type="Proteomes" id="UP000610558"/>
    </source>
</evidence>
<gene>
    <name evidence="2" type="ORF">IB286_00805</name>
</gene>
<dbReference type="PANTHER" id="PTHR48079">
    <property type="entry name" value="PROTEIN YEEZ"/>
    <property type="match status" value="1"/>
</dbReference>
<protein>
    <submittedName>
        <fullName evidence="2">SDR family oxidoreductase</fullName>
    </submittedName>
</protein>